<evidence type="ECO:0000313" key="14">
    <source>
        <dbReference type="Proteomes" id="UP000239736"/>
    </source>
</evidence>
<protein>
    <recommendedName>
        <fullName evidence="6 9">3-dehydroquinate dehydratase</fullName>
        <shortName evidence="9">3-dehydroquinase</shortName>
        <ecNumber evidence="6 9">4.2.1.10</ecNumber>
    </recommendedName>
    <alternativeName>
        <fullName evidence="9">Type II DHQase</fullName>
    </alternativeName>
</protein>
<comment type="similarity">
    <text evidence="4 9">Belongs to the type-II 3-dehydroquinase family.</text>
</comment>
<dbReference type="NCBIfam" id="NF003806">
    <property type="entry name" value="PRK05395.1-3"/>
    <property type="match status" value="1"/>
</dbReference>
<dbReference type="EMBL" id="PRDS01000009">
    <property type="protein sequence ID" value="PPB79743.1"/>
    <property type="molecule type" value="Genomic_DNA"/>
</dbReference>
<dbReference type="AlphaFoldDB" id="A0A2S5JE56"/>
<evidence type="ECO:0000256" key="8">
    <source>
        <dbReference type="ARBA" id="ARBA00023239"/>
    </source>
</evidence>
<dbReference type="PIRSF" id="PIRSF001399">
    <property type="entry name" value="DHquinase_II"/>
    <property type="match status" value="1"/>
</dbReference>
<dbReference type="Proteomes" id="UP000239736">
    <property type="component" value="Unassembled WGS sequence"/>
</dbReference>
<feature type="binding site" evidence="9 11">
    <location>
        <position position="74"/>
    </location>
    <ligand>
        <name>substrate</name>
    </ligand>
</feature>
<comment type="subunit">
    <text evidence="5 9">Homododecamer.</text>
</comment>
<evidence type="ECO:0000256" key="1">
    <source>
        <dbReference type="ARBA" id="ARBA00001864"/>
    </source>
</evidence>
<sequence length="148" mass="16221">MRQLLVLNGPNLNLLGKREPQLYGATTLADLEALCTRTAARHGLRADCRQSNREYELIDWIHEARDQHAAIVINAGAYSHTSIAILDALNAFDGPVIEVHITNIHRREPFRHHSHVSARADALIAGAGVQGYAFAIERVASLLDGTAI</sequence>
<dbReference type="GO" id="GO:0008652">
    <property type="term" value="P:amino acid biosynthetic process"/>
    <property type="evidence" value="ECO:0007669"/>
    <property type="project" value="UniProtKB-KW"/>
</dbReference>
<dbReference type="InterPro" id="IPR018509">
    <property type="entry name" value="DHquinase_II_CS"/>
</dbReference>
<evidence type="ECO:0000256" key="11">
    <source>
        <dbReference type="PIRSR" id="PIRSR001399-2"/>
    </source>
</evidence>
<accession>A0A2S5JE56</accession>
<feature type="binding site" evidence="9 11">
    <location>
        <position position="87"/>
    </location>
    <ligand>
        <name>substrate</name>
    </ligand>
</feature>
<evidence type="ECO:0000256" key="6">
    <source>
        <dbReference type="ARBA" id="ARBA00012060"/>
    </source>
</evidence>
<feature type="binding site" evidence="9 11">
    <location>
        <position position="80"/>
    </location>
    <ligand>
        <name>substrate</name>
    </ligand>
</feature>
<evidence type="ECO:0000256" key="4">
    <source>
        <dbReference type="ARBA" id="ARBA00011037"/>
    </source>
</evidence>
<reference evidence="13 14" key="1">
    <citation type="submission" date="2018-01" db="EMBL/GenBank/DDBJ databases">
        <title>Genomic Encyclopedia of Archaeal and Bacterial Type Strains, Phase II (KMG-II): from individual species to whole genera.</title>
        <authorList>
            <person name="Goeker M."/>
        </authorList>
    </citation>
    <scope>NUCLEOTIDE SEQUENCE [LARGE SCALE GENOMIC DNA]</scope>
    <source>
        <strain evidence="13 14">DSM 12048</strain>
    </source>
</reference>
<dbReference type="Pfam" id="PF01220">
    <property type="entry name" value="DHquinase_II"/>
    <property type="match status" value="1"/>
</dbReference>
<evidence type="ECO:0000256" key="12">
    <source>
        <dbReference type="PIRSR" id="PIRSR001399-3"/>
    </source>
</evidence>
<comment type="caution">
    <text evidence="13">The sequence shown here is derived from an EMBL/GenBank/DDBJ whole genome shotgun (WGS) entry which is preliminary data.</text>
</comment>
<dbReference type="SUPFAM" id="SSF52304">
    <property type="entry name" value="Type II 3-dehydroquinate dehydratase"/>
    <property type="match status" value="1"/>
</dbReference>
<feature type="active site" description="Proton donor" evidence="9 10">
    <location>
        <position position="100"/>
    </location>
</feature>
<dbReference type="GO" id="GO:0019631">
    <property type="term" value="P:quinate catabolic process"/>
    <property type="evidence" value="ECO:0007669"/>
    <property type="project" value="TreeGrafter"/>
</dbReference>
<keyword evidence="9" id="KW-0028">Amino-acid biosynthesis</keyword>
<dbReference type="EC" id="4.2.1.10" evidence="6 9"/>
<organism evidence="13 14">
    <name type="scientific">Albidovulum inexpectatum</name>
    <dbReference type="NCBI Taxonomy" id="196587"/>
    <lineage>
        <taxon>Bacteria</taxon>
        <taxon>Pseudomonadati</taxon>
        <taxon>Pseudomonadota</taxon>
        <taxon>Alphaproteobacteria</taxon>
        <taxon>Rhodobacterales</taxon>
        <taxon>Paracoccaceae</taxon>
        <taxon>Albidovulum</taxon>
    </lineage>
</organism>
<comment type="function">
    <text evidence="2 9">Catalyzes a trans-dehydration via an enolate intermediate.</text>
</comment>
<dbReference type="InterPro" id="IPR036441">
    <property type="entry name" value="DHquinase_II_sf"/>
</dbReference>
<dbReference type="CDD" id="cd00466">
    <property type="entry name" value="DHQase_II"/>
    <property type="match status" value="1"/>
</dbReference>
<dbReference type="NCBIfam" id="NF003807">
    <property type="entry name" value="PRK05395.1-4"/>
    <property type="match status" value="1"/>
</dbReference>
<dbReference type="HAMAP" id="MF_00169">
    <property type="entry name" value="AroQ"/>
    <property type="match status" value="1"/>
</dbReference>
<evidence type="ECO:0000256" key="7">
    <source>
        <dbReference type="ARBA" id="ARBA00023141"/>
    </source>
</evidence>
<dbReference type="Gene3D" id="3.40.50.9100">
    <property type="entry name" value="Dehydroquinase, class II"/>
    <property type="match status" value="1"/>
</dbReference>
<feature type="active site" description="Proton acceptor" evidence="9 10">
    <location>
        <position position="23"/>
    </location>
</feature>
<dbReference type="PROSITE" id="PS01029">
    <property type="entry name" value="DEHYDROQUINASE_II"/>
    <property type="match status" value="1"/>
</dbReference>
<dbReference type="OrthoDB" id="9790793at2"/>
<dbReference type="GO" id="GO:0009073">
    <property type="term" value="P:aromatic amino acid family biosynthetic process"/>
    <property type="evidence" value="ECO:0007669"/>
    <property type="project" value="UniProtKB-KW"/>
</dbReference>
<evidence type="ECO:0000313" key="13">
    <source>
        <dbReference type="EMBL" id="PPB79743.1"/>
    </source>
</evidence>
<gene>
    <name evidence="9" type="primary">aroQ</name>
    <name evidence="13" type="ORF">LV82_02534</name>
</gene>
<evidence type="ECO:0000256" key="10">
    <source>
        <dbReference type="PIRSR" id="PIRSR001399-1"/>
    </source>
</evidence>
<comment type="catalytic activity">
    <reaction evidence="1 9">
        <text>3-dehydroquinate = 3-dehydroshikimate + H2O</text>
        <dbReference type="Rhea" id="RHEA:21096"/>
        <dbReference type="ChEBI" id="CHEBI:15377"/>
        <dbReference type="ChEBI" id="CHEBI:16630"/>
        <dbReference type="ChEBI" id="CHEBI:32364"/>
        <dbReference type="EC" id="4.2.1.10"/>
    </reaction>
</comment>
<dbReference type="NCBIfam" id="NF003805">
    <property type="entry name" value="PRK05395.1-2"/>
    <property type="match status" value="1"/>
</dbReference>
<evidence type="ECO:0000256" key="9">
    <source>
        <dbReference type="HAMAP-Rule" id="MF_00169"/>
    </source>
</evidence>
<comment type="pathway">
    <text evidence="3 9">Metabolic intermediate biosynthesis; chorismate biosynthesis; chorismate from D-erythrose 4-phosphate and phosphoenolpyruvate: step 3/7.</text>
</comment>
<keyword evidence="14" id="KW-1185">Reference proteome</keyword>
<dbReference type="UniPathway" id="UPA00053">
    <property type="reaction ID" value="UER00086"/>
</dbReference>
<dbReference type="PANTHER" id="PTHR21272:SF3">
    <property type="entry name" value="CATABOLIC 3-DEHYDROQUINASE"/>
    <property type="match status" value="1"/>
</dbReference>
<dbReference type="PANTHER" id="PTHR21272">
    <property type="entry name" value="CATABOLIC 3-DEHYDROQUINASE"/>
    <property type="match status" value="1"/>
</dbReference>
<feature type="binding site" evidence="9 11">
    <location>
        <begin position="101"/>
        <end position="102"/>
    </location>
    <ligand>
        <name>substrate</name>
    </ligand>
</feature>
<evidence type="ECO:0000256" key="3">
    <source>
        <dbReference type="ARBA" id="ARBA00004902"/>
    </source>
</evidence>
<keyword evidence="7 9" id="KW-0057">Aromatic amino acid biosynthesis</keyword>
<feature type="site" description="Transition state stabilizer" evidence="9 12">
    <location>
        <position position="18"/>
    </location>
</feature>
<evidence type="ECO:0000256" key="5">
    <source>
        <dbReference type="ARBA" id="ARBA00011193"/>
    </source>
</evidence>
<dbReference type="GO" id="GO:0009423">
    <property type="term" value="P:chorismate biosynthetic process"/>
    <property type="evidence" value="ECO:0007669"/>
    <property type="project" value="UniProtKB-UniRule"/>
</dbReference>
<keyword evidence="8 9" id="KW-0456">Lyase</keyword>
<dbReference type="NCBIfam" id="TIGR01088">
    <property type="entry name" value="aroQ"/>
    <property type="match status" value="1"/>
</dbReference>
<dbReference type="RefSeq" id="WP_104072379.1">
    <property type="nucleotide sequence ID" value="NZ_PRDS01000009.1"/>
</dbReference>
<dbReference type="InterPro" id="IPR001874">
    <property type="entry name" value="DHquinase_II"/>
</dbReference>
<name>A0A2S5JE56_9RHOB</name>
<proteinExistence type="inferred from homology"/>
<feature type="binding site" evidence="9 11">
    <location>
        <position position="111"/>
    </location>
    <ligand>
        <name>substrate</name>
    </ligand>
</feature>
<evidence type="ECO:0000256" key="2">
    <source>
        <dbReference type="ARBA" id="ARBA00003924"/>
    </source>
</evidence>
<dbReference type="GO" id="GO:0003855">
    <property type="term" value="F:3-dehydroquinate dehydratase activity"/>
    <property type="evidence" value="ECO:0007669"/>
    <property type="project" value="UniProtKB-UniRule"/>
</dbReference>